<reference evidence="1" key="1">
    <citation type="submission" date="2020-11" db="EMBL/GenBank/DDBJ databases">
        <authorList>
            <person name="Whiteford S."/>
        </authorList>
    </citation>
    <scope>NUCLEOTIDE SEQUENCE</scope>
</reference>
<feature type="non-terminal residue" evidence="1">
    <location>
        <position position="1"/>
    </location>
</feature>
<dbReference type="AlphaFoldDB" id="A0A8S4ETE9"/>
<dbReference type="EMBL" id="CAJHNJ030000022">
    <property type="protein sequence ID" value="CAG9119300.1"/>
    <property type="molecule type" value="Genomic_DNA"/>
</dbReference>
<evidence type="ECO:0000313" key="1">
    <source>
        <dbReference type="EMBL" id="CAG9119300.1"/>
    </source>
</evidence>
<protein>
    <submittedName>
        <fullName evidence="1">(diamondback moth) hypothetical protein</fullName>
    </submittedName>
</protein>
<feature type="non-terminal residue" evidence="1">
    <location>
        <position position="129"/>
    </location>
</feature>
<keyword evidence="2" id="KW-1185">Reference proteome</keyword>
<proteinExistence type="predicted"/>
<gene>
    <name evidence="1" type="ORF">PLXY2_LOCUS6797</name>
</gene>
<comment type="caution">
    <text evidence="1">The sequence shown here is derived from an EMBL/GenBank/DDBJ whole genome shotgun (WGS) entry which is preliminary data.</text>
</comment>
<dbReference type="Proteomes" id="UP000653454">
    <property type="component" value="Unassembled WGS sequence"/>
</dbReference>
<organism evidence="1 2">
    <name type="scientific">Plutella xylostella</name>
    <name type="common">Diamondback moth</name>
    <name type="synonym">Plutella maculipennis</name>
    <dbReference type="NCBI Taxonomy" id="51655"/>
    <lineage>
        <taxon>Eukaryota</taxon>
        <taxon>Metazoa</taxon>
        <taxon>Ecdysozoa</taxon>
        <taxon>Arthropoda</taxon>
        <taxon>Hexapoda</taxon>
        <taxon>Insecta</taxon>
        <taxon>Pterygota</taxon>
        <taxon>Neoptera</taxon>
        <taxon>Endopterygota</taxon>
        <taxon>Lepidoptera</taxon>
        <taxon>Glossata</taxon>
        <taxon>Ditrysia</taxon>
        <taxon>Yponomeutoidea</taxon>
        <taxon>Plutellidae</taxon>
        <taxon>Plutella</taxon>
    </lineage>
</organism>
<name>A0A8S4ETE9_PLUXY</name>
<sequence length="129" mass="13804">PPLTALRPSSAAAAHHHHVLIVLEHHIVHLVHVQHGDGAELRGHAARLGHRGRVHRVHERLHDGVVRAVQVVADRERAVPLAVVGVVAGRSHDPVLPAHVGEVHEQRAALAHVARLLAAVRAVRAARGA</sequence>
<accession>A0A8S4ETE9</accession>
<evidence type="ECO:0000313" key="2">
    <source>
        <dbReference type="Proteomes" id="UP000653454"/>
    </source>
</evidence>